<gene>
    <name evidence="1" type="ORF">EDD71_1092</name>
</gene>
<comment type="caution">
    <text evidence="1">The sequence shown here is derived from an EMBL/GenBank/DDBJ whole genome shotgun (WGS) entry which is preliminary data.</text>
</comment>
<accession>A0A4R7KPE6</accession>
<reference evidence="1 2" key="1">
    <citation type="submission" date="2019-03" db="EMBL/GenBank/DDBJ databases">
        <title>Genomic Encyclopedia of Type Strains, Phase IV (KMG-IV): sequencing the most valuable type-strain genomes for metagenomic binning, comparative biology and taxonomic classification.</title>
        <authorList>
            <person name="Goeker M."/>
        </authorList>
    </citation>
    <scope>NUCLEOTIDE SEQUENCE [LARGE SCALE GENOMIC DNA]</scope>
    <source>
        <strain evidence="1 2">DSM 24455</strain>
    </source>
</reference>
<sequence>MLVFMKAEGIYKEAAERYMKKGEIGRVSYPIEFEGKKYREIVYNRVFLGTIRKGILGVVFITEDGKAVTDGRIIKELAALAYNMEVFFDETYAGSIPRAITPEKEIQKEERDFAQMKRGLEILKNENVKGTDVVESILSKLPGLKRENNRVLKELVDRVKSFENDSVVFNKSIMDEIAIYYRRALLKNFQRVKLIAKGINYYDEIKREAARRKKKFKYRFMGRDVVEGLTKLEYGINYLKRVINVYSKVIDMSEEEYMRFLREMDRENINHKISMVRA</sequence>
<dbReference type="AlphaFoldDB" id="A0A4R7KPE6"/>
<dbReference type="OrthoDB" id="1953412at2"/>
<organism evidence="1 2">
    <name type="scientific">Fonticella tunisiensis</name>
    <dbReference type="NCBI Taxonomy" id="1096341"/>
    <lineage>
        <taxon>Bacteria</taxon>
        <taxon>Bacillati</taxon>
        <taxon>Bacillota</taxon>
        <taxon>Clostridia</taxon>
        <taxon>Eubacteriales</taxon>
        <taxon>Clostridiaceae</taxon>
        <taxon>Fonticella</taxon>
    </lineage>
</organism>
<proteinExistence type="predicted"/>
<dbReference type="EMBL" id="SOAZ01000009">
    <property type="protein sequence ID" value="TDT61000.1"/>
    <property type="molecule type" value="Genomic_DNA"/>
</dbReference>
<dbReference type="Proteomes" id="UP000295325">
    <property type="component" value="Unassembled WGS sequence"/>
</dbReference>
<name>A0A4R7KPE6_9CLOT</name>
<dbReference type="RefSeq" id="WP_133627969.1">
    <property type="nucleotide sequence ID" value="NZ_SOAZ01000009.1"/>
</dbReference>
<evidence type="ECO:0000313" key="2">
    <source>
        <dbReference type="Proteomes" id="UP000295325"/>
    </source>
</evidence>
<keyword evidence="2" id="KW-1185">Reference proteome</keyword>
<protein>
    <submittedName>
        <fullName evidence="1">Uncharacterized protein</fullName>
    </submittedName>
</protein>
<evidence type="ECO:0000313" key="1">
    <source>
        <dbReference type="EMBL" id="TDT61000.1"/>
    </source>
</evidence>